<comment type="caution">
    <text evidence="6">The sequence shown here is derived from an EMBL/GenBank/DDBJ whole genome shotgun (WGS) entry which is preliminary data.</text>
</comment>
<proteinExistence type="predicted"/>
<dbReference type="EMBL" id="LHPG02000001">
    <property type="protein sequence ID" value="PRW61482.1"/>
    <property type="molecule type" value="Genomic_DNA"/>
</dbReference>
<dbReference type="STRING" id="3076.A0A2P6U5D4"/>
<feature type="compositionally biased region" description="Polar residues" evidence="4">
    <location>
        <begin position="305"/>
        <end position="318"/>
    </location>
</feature>
<dbReference type="GO" id="GO:0003677">
    <property type="term" value="F:DNA binding"/>
    <property type="evidence" value="ECO:0007669"/>
    <property type="project" value="InterPro"/>
</dbReference>
<dbReference type="PANTHER" id="PTHR31251:SF169">
    <property type="entry name" value="SQUAMOSA PROMOTER-BINDING-LIKE PROTEIN 8"/>
    <property type="match status" value="1"/>
</dbReference>
<accession>A0A2P6U5D4</accession>
<evidence type="ECO:0000256" key="4">
    <source>
        <dbReference type="SAM" id="MobiDB-lite"/>
    </source>
</evidence>
<dbReference type="InterPro" id="IPR004333">
    <property type="entry name" value="SBP_dom"/>
</dbReference>
<evidence type="ECO:0000259" key="5">
    <source>
        <dbReference type="PROSITE" id="PS51141"/>
    </source>
</evidence>
<dbReference type="GO" id="GO:0005634">
    <property type="term" value="C:nucleus"/>
    <property type="evidence" value="ECO:0007669"/>
    <property type="project" value="InterPro"/>
</dbReference>
<dbReference type="Gene3D" id="4.10.1100.10">
    <property type="entry name" value="Transcription factor, SBP-box domain"/>
    <property type="match status" value="1"/>
</dbReference>
<dbReference type="Gene3D" id="1.25.40.20">
    <property type="entry name" value="Ankyrin repeat-containing domain"/>
    <property type="match status" value="1"/>
</dbReference>
<keyword evidence="1" id="KW-0479">Metal-binding</keyword>
<organism evidence="6 7">
    <name type="scientific">Chlorella sorokiniana</name>
    <name type="common">Freshwater green alga</name>
    <dbReference type="NCBI Taxonomy" id="3076"/>
    <lineage>
        <taxon>Eukaryota</taxon>
        <taxon>Viridiplantae</taxon>
        <taxon>Chlorophyta</taxon>
        <taxon>core chlorophytes</taxon>
        <taxon>Trebouxiophyceae</taxon>
        <taxon>Chlorellales</taxon>
        <taxon>Chlorellaceae</taxon>
        <taxon>Chlorella clade</taxon>
        <taxon>Chlorella</taxon>
    </lineage>
</organism>
<dbReference type="PANTHER" id="PTHR31251">
    <property type="entry name" value="SQUAMOSA PROMOTER-BINDING-LIKE PROTEIN 4"/>
    <property type="match status" value="1"/>
</dbReference>
<feature type="compositionally biased region" description="Low complexity" evidence="4">
    <location>
        <begin position="49"/>
        <end position="65"/>
    </location>
</feature>
<protein>
    <submittedName>
        <fullName evidence="6">Squamosa promoter-binding 3</fullName>
    </submittedName>
</protein>
<name>A0A2P6U5D4_CHLSO</name>
<evidence type="ECO:0000256" key="1">
    <source>
        <dbReference type="ARBA" id="ARBA00022723"/>
    </source>
</evidence>
<evidence type="ECO:0000313" key="6">
    <source>
        <dbReference type="EMBL" id="PRW61482.1"/>
    </source>
</evidence>
<evidence type="ECO:0000256" key="2">
    <source>
        <dbReference type="ARBA" id="ARBA00022771"/>
    </source>
</evidence>
<feature type="domain" description="SBP-type" evidence="5">
    <location>
        <begin position="78"/>
        <end position="155"/>
    </location>
</feature>
<sequence>MATGGGQQEIVGQHHSWDPAEYEFDPYNLTAVHVSRAGSPSKADGCGAGPASAHEAAAAGGTEAPPVKRRPGRQRRTSVLCQVPGCTEELVDAKKYYRRYRICQRHCSVPALMIDGLRQRFCQQCGRFHDVAEFEGAKRSCKRKLKRHNERRRSALPATGPAPKKKGSDSWQSSSEGEEEGEQQQQQQQAAGQESSGSEPKAAPTRRQGTRRTLPRAAKAARAAKAPTQPGASDNSSAASQDTSSPSMGRRSADASPPAVASLAATPPAPAALSPSGLPQLQPAAAALRGAMPGEGRPLPPHQRGLSTSGSGSMDTSNEALATQPLLPQLRPAQTPSSQPGLALQCARSAPPPGSLPLAPQAAARAASAPEQPALGLAYGDLDDVLQHLLTDDELQAFHLGPLEPDLAPTPLARPPSALQPPGALGREGGGFDAMPLGLGLLDDLPFVPLPEEMRNNASGSAYSAHTGTPWHVASSSSIDMGLDLPAWQCLEPLPVPPPLPRAPTPLSMVPQALPASVSPAVLATAQSMLVPPAGVAAGTAVPLVGYGQRPAAGAAAGAAGSNLLVRFSLKVFRCRPEELAPAVRQELHNMLQVQGLMESYMRPGCTHLTLNALMTEERIAQLKAEGLSSVATQLLASCGSSKALQNDMILQARKKAWAFEGQLAVVKRRKVLAVISLESSPALVPTLAPLLPLAVHATADAPAATPLLLRGRLLCGMHDLVLARQQGANLAVELLGCGEEQGWEWVRARVLGLLPGFADVEVQHGSFLSPARALLALPCPAAVAEVRQLERSTAGIACLDSFLRDMGLVVQYLNRRQLGEEGYPCPSYGPTLLAAIAGKARSLVAAAVARGWVAVTQMLLPAVTADGLSASDAVAAMDACCPEGTSLLHVAVGTGNVPLVQSLSSWGATQGRPWLVDVPAGSAGITPLHVAALLPNSSDMREALAGMAPSVDKLWGLVQAQDGTTPESLFEALAAAAAAAPEASAASTASTSSAAGTSCAAAKQQPSGSKPAAELETLAGKPGAEADDACCGSGQRRMDRSAMKQHLNELHLTTILSEVESLSSTETQDPRPLAGALSGTLAAGAALLRMLRGGGRQ</sequence>
<evidence type="ECO:0000313" key="7">
    <source>
        <dbReference type="Proteomes" id="UP000239899"/>
    </source>
</evidence>
<keyword evidence="3" id="KW-0862">Zinc</keyword>
<reference evidence="6 7" key="1">
    <citation type="journal article" date="2018" name="Plant J.">
        <title>Genome sequences of Chlorella sorokiniana UTEX 1602 and Micractinium conductrix SAG 241.80: implications to maltose excretion by a green alga.</title>
        <authorList>
            <person name="Arriola M.B."/>
            <person name="Velmurugan N."/>
            <person name="Zhang Y."/>
            <person name="Plunkett M.H."/>
            <person name="Hondzo H."/>
            <person name="Barney B.M."/>
        </authorList>
    </citation>
    <scope>NUCLEOTIDE SEQUENCE [LARGE SCALE GENOMIC DNA]</scope>
    <source>
        <strain evidence="7">UTEX 1602</strain>
    </source>
</reference>
<dbReference type="InterPro" id="IPR044817">
    <property type="entry name" value="SBP-like"/>
</dbReference>
<feature type="region of interest" description="Disordered" evidence="4">
    <location>
        <begin position="37"/>
        <end position="76"/>
    </location>
</feature>
<evidence type="ECO:0000256" key="3">
    <source>
        <dbReference type="ARBA" id="ARBA00022833"/>
    </source>
</evidence>
<dbReference type="AlphaFoldDB" id="A0A2P6U5D4"/>
<dbReference type="InterPro" id="IPR036893">
    <property type="entry name" value="SBP_sf"/>
</dbReference>
<dbReference type="Proteomes" id="UP000239899">
    <property type="component" value="Unassembled WGS sequence"/>
</dbReference>
<feature type="compositionally biased region" description="Basic residues" evidence="4">
    <location>
        <begin position="139"/>
        <end position="151"/>
    </location>
</feature>
<dbReference type="SUPFAM" id="SSF103612">
    <property type="entry name" value="SBT domain"/>
    <property type="match status" value="1"/>
</dbReference>
<feature type="compositionally biased region" description="Basic residues" evidence="4">
    <location>
        <begin position="67"/>
        <end position="76"/>
    </location>
</feature>
<gene>
    <name evidence="6" type="ORF">C2E21_0105</name>
</gene>
<dbReference type="SUPFAM" id="SSF48403">
    <property type="entry name" value="Ankyrin repeat"/>
    <property type="match status" value="1"/>
</dbReference>
<feature type="region of interest" description="Disordered" evidence="4">
    <location>
        <begin position="139"/>
        <end position="318"/>
    </location>
</feature>
<dbReference type="Pfam" id="PF03110">
    <property type="entry name" value="SBP"/>
    <property type="match status" value="1"/>
</dbReference>
<feature type="compositionally biased region" description="Low complexity" evidence="4">
    <location>
        <begin position="183"/>
        <end position="199"/>
    </location>
</feature>
<dbReference type="PROSITE" id="PS51141">
    <property type="entry name" value="ZF_SBP"/>
    <property type="match status" value="1"/>
</dbReference>
<feature type="region of interest" description="Disordered" evidence="4">
    <location>
        <begin position="330"/>
        <end position="367"/>
    </location>
</feature>
<feature type="compositionally biased region" description="Low complexity" evidence="4">
    <location>
        <begin position="254"/>
        <end position="294"/>
    </location>
</feature>
<keyword evidence="7" id="KW-1185">Reference proteome</keyword>
<feature type="compositionally biased region" description="Low complexity" evidence="4">
    <location>
        <begin position="356"/>
        <end position="367"/>
    </location>
</feature>
<dbReference type="GO" id="GO:0008270">
    <property type="term" value="F:zinc ion binding"/>
    <property type="evidence" value="ECO:0007669"/>
    <property type="project" value="UniProtKB-KW"/>
</dbReference>
<dbReference type="InterPro" id="IPR036770">
    <property type="entry name" value="Ankyrin_rpt-contain_sf"/>
</dbReference>
<feature type="compositionally biased region" description="Low complexity" evidence="4">
    <location>
        <begin position="216"/>
        <end position="247"/>
    </location>
</feature>
<keyword evidence="2" id="KW-0863">Zinc-finger</keyword>
<dbReference type="OrthoDB" id="549553at2759"/>